<organism evidence="11 12">
    <name type="scientific">Williamsia serinedens</name>
    <dbReference type="NCBI Taxonomy" id="391736"/>
    <lineage>
        <taxon>Bacteria</taxon>
        <taxon>Bacillati</taxon>
        <taxon>Actinomycetota</taxon>
        <taxon>Actinomycetes</taxon>
        <taxon>Mycobacteriales</taxon>
        <taxon>Nocardiaceae</taxon>
        <taxon>Williamsia</taxon>
    </lineage>
</organism>
<evidence type="ECO:0000313" key="12">
    <source>
        <dbReference type="Proteomes" id="UP001205740"/>
    </source>
</evidence>
<feature type="transmembrane region" description="Helical" evidence="9">
    <location>
        <begin position="285"/>
        <end position="302"/>
    </location>
</feature>
<dbReference type="Pfam" id="PF00909">
    <property type="entry name" value="Ammonium_transp"/>
    <property type="match status" value="1"/>
</dbReference>
<feature type="transmembrane region" description="Helical" evidence="9">
    <location>
        <begin position="47"/>
        <end position="70"/>
    </location>
</feature>
<keyword evidence="3 9" id="KW-0813">Transport</keyword>
<dbReference type="SUPFAM" id="SSF111352">
    <property type="entry name" value="Ammonium transporter"/>
    <property type="match status" value="1"/>
</dbReference>
<evidence type="ECO:0000256" key="1">
    <source>
        <dbReference type="ARBA" id="ARBA00004141"/>
    </source>
</evidence>
<dbReference type="NCBIfam" id="TIGR00836">
    <property type="entry name" value="amt"/>
    <property type="match status" value="1"/>
</dbReference>
<dbReference type="InterPro" id="IPR024041">
    <property type="entry name" value="NH4_transpt_AmtB-like_dom"/>
</dbReference>
<dbReference type="InterPro" id="IPR018047">
    <property type="entry name" value="Ammonium_transpt_CS"/>
</dbReference>
<feature type="transmembrane region" description="Helical" evidence="9">
    <location>
        <begin position="339"/>
        <end position="362"/>
    </location>
</feature>
<accession>A0ABT1H0Y4</accession>
<keyword evidence="12" id="KW-1185">Reference proteome</keyword>
<protein>
    <recommendedName>
        <fullName evidence="8 9">Ammonium transporter</fullName>
    </recommendedName>
</protein>
<evidence type="ECO:0000256" key="2">
    <source>
        <dbReference type="ARBA" id="ARBA00005887"/>
    </source>
</evidence>
<name>A0ABT1H0Y4_9NOCA</name>
<sequence length="442" mass="45427">MGYPLLGAPDAANTAWVMTSAALVLVMTPALAFFYGGMVRAKSVLNMMMMCLSAVGVVWVLWVVFGYSLAFGDDIGGVIGNPTQFAGLRGLVTGTYLATNGATVSIPLVGTIPAVVFVMFQAGFAMVTVALIAGAVADRMKYTAWLVFAALWATVVYFPVAHWVFALDGLASTHGGWIANHLGAIDFAGGTAVEVNSGASALALAIVVGKRRGWPRDPMRPHNLPAVMLGAGLLWLGWFGFNAGSALAADGTAAVALVNTLGAGAVSLLSWLVVEKIRHGKPTSFGAASGVVAGLVAITPSCSSVTPIGAILIGIAAGAISSLAIELKYRLGYDDSLDVVGVHLVAGIVGTVMIGLVASASAPAGVDGLLYGGGVDQLWRQIVAVLAVGLYALVATTVIALVLKRTIGVRSDPQDELDGIDDAEHAETAYDMLMTRGGRREL</sequence>
<evidence type="ECO:0000256" key="6">
    <source>
        <dbReference type="ARBA" id="ARBA00023136"/>
    </source>
</evidence>
<feature type="transmembrane region" description="Helical" evidence="9">
    <location>
        <begin position="187"/>
        <end position="209"/>
    </location>
</feature>
<dbReference type="InterPro" id="IPR001905">
    <property type="entry name" value="Ammonium_transpt"/>
</dbReference>
<dbReference type="PROSITE" id="PS01219">
    <property type="entry name" value="AMMONIUM_TRANSP"/>
    <property type="match status" value="1"/>
</dbReference>
<keyword evidence="5 9" id="KW-1133">Transmembrane helix</keyword>
<keyword evidence="6 9" id="KW-0472">Membrane</keyword>
<dbReference type="Gene3D" id="1.10.3430.10">
    <property type="entry name" value="Ammonium transporter AmtB like domains"/>
    <property type="match status" value="1"/>
</dbReference>
<gene>
    <name evidence="11" type="ORF">LX12_000621</name>
</gene>
<dbReference type="PANTHER" id="PTHR43029:SF10">
    <property type="entry name" value="AMMONIUM TRANSPORTER MEP2"/>
    <property type="match status" value="1"/>
</dbReference>
<evidence type="ECO:0000256" key="3">
    <source>
        <dbReference type="ARBA" id="ARBA00022448"/>
    </source>
</evidence>
<evidence type="ECO:0000256" key="8">
    <source>
        <dbReference type="ARBA" id="ARBA00050025"/>
    </source>
</evidence>
<feature type="transmembrane region" description="Helical" evidence="9">
    <location>
        <begin position="15"/>
        <end position="35"/>
    </location>
</feature>
<keyword evidence="7 9" id="KW-0924">Ammonia transport</keyword>
<feature type="transmembrane region" description="Helical" evidence="9">
    <location>
        <begin position="221"/>
        <end position="241"/>
    </location>
</feature>
<dbReference type="InterPro" id="IPR029020">
    <property type="entry name" value="Ammonium/urea_transptr"/>
</dbReference>
<comment type="subcellular location">
    <subcellularLocation>
        <location evidence="9">Cell membrane</location>
        <topology evidence="9">Multi-pass membrane protein</topology>
    </subcellularLocation>
    <subcellularLocation>
        <location evidence="1">Membrane</location>
        <topology evidence="1">Multi-pass membrane protein</topology>
    </subcellularLocation>
</comment>
<reference evidence="11 12" key="1">
    <citation type="submission" date="2022-06" db="EMBL/GenBank/DDBJ databases">
        <title>Genomic Encyclopedia of Archaeal and Bacterial Type Strains, Phase II (KMG-II): from individual species to whole genera.</title>
        <authorList>
            <person name="Goeker M."/>
        </authorList>
    </citation>
    <scope>NUCLEOTIDE SEQUENCE [LARGE SCALE GENOMIC DNA]</scope>
    <source>
        <strain evidence="11 12">DSM 45037</strain>
    </source>
</reference>
<evidence type="ECO:0000256" key="5">
    <source>
        <dbReference type="ARBA" id="ARBA00022989"/>
    </source>
</evidence>
<feature type="transmembrane region" description="Helical" evidence="9">
    <location>
        <begin position="253"/>
        <end position="273"/>
    </location>
</feature>
<feature type="transmembrane region" description="Helical" evidence="9">
    <location>
        <begin position="308"/>
        <end position="327"/>
    </location>
</feature>
<evidence type="ECO:0000256" key="7">
    <source>
        <dbReference type="ARBA" id="ARBA00023177"/>
    </source>
</evidence>
<comment type="similarity">
    <text evidence="2 9">Belongs to the ammonia transporter channel (TC 1.A.11.2) family.</text>
</comment>
<feature type="transmembrane region" description="Helical" evidence="9">
    <location>
        <begin position="114"/>
        <end position="137"/>
    </location>
</feature>
<dbReference type="Proteomes" id="UP001205740">
    <property type="component" value="Unassembled WGS sequence"/>
</dbReference>
<evidence type="ECO:0000313" key="11">
    <source>
        <dbReference type="EMBL" id="MCP2159457.1"/>
    </source>
</evidence>
<feature type="transmembrane region" description="Helical" evidence="9">
    <location>
        <begin position="382"/>
        <end position="403"/>
    </location>
</feature>
<evidence type="ECO:0000256" key="4">
    <source>
        <dbReference type="ARBA" id="ARBA00022692"/>
    </source>
</evidence>
<proteinExistence type="inferred from homology"/>
<evidence type="ECO:0000259" key="10">
    <source>
        <dbReference type="Pfam" id="PF00909"/>
    </source>
</evidence>
<dbReference type="PANTHER" id="PTHR43029">
    <property type="entry name" value="AMMONIUM TRANSPORTER MEP2"/>
    <property type="match status" value="1"/>
</dbReference>
<evidence type="ECO:0000256" key="9">
    <source>
        <dbReference type="RuleBase" id="RU362002"/>
    </source>
</evidence>
<feature type="domain" description="Ammonium transporter AmtB-like" evidence="10">
    <location>
        <begin position="15"/>
        <end position="430"/>
    </location>
</feature>
<dbReference type="EMBL" id="JAMTCG010000001">
    <property type="protein sequence ID" value="MCP2159457.1"/>
    <property type="molecule type" value="Genomic_DNA"/>
</dbReference>
<feature type="transmembrane region" description="Helical" evidence="9">
    <location>
        <begin position="144"/>
        <end position="167"/>
    </location>
</feature>
<comment type="caution">
    <text evidence="11">The sequence shown here is derived from an EMBL/GenBank/DDBJ whole genome shotgun (WGS) entry which is preliminary data.</text>
</comment>
<keyword evidence="4 9" id="KW-0812">Transmembrane</keyword>